<feature type="domain" description="Histidine kinase" evidence="11">
    <location>
        <begin position="568"/>
        <end position="790"/>
    </location>
</feature>
<dbReference type="PANTHER" id="PTHR43065:SF46">
    <property type="entry name" value="C4-DICARBOXYLATE TRANSPORT SENSOR PROTEIN DCTB"/>
    <property type="match status" value="1"/>
</dbReference>
<keyword evidence="10" id="KW-1133">Transmembrane helix</keyword>
<dbReference type="OrthoDB" id="5341226at2"/>
<dbReference type="SMART" id="SM00387">
    <property type="entry name" value="HATPase_c"/>
    <property type="match status" value="1"/>
</dbReference>
<dbReference type="Gene3D" id="3.40.190.10">
    <property type="entry name" value="Periplasmic binding protein-like II"/>
    <property type="match status" value="4"/>
</dbReference>
<keyword evidence="10" id="KW-0812">Transmembrane</keyword>
<organism evidence="12 13">
    <name type="scientific">Arcobacter caeni</name>
    <dbReference type="NCBI Taxonomy" id="1912877"/>
    <lineage>
        <taxon>Bacteria</taxon>
        <taxon>Pseudomonadati</taxon>
        <taxon>Campylobacterota</taxon>
        <taxon>Epsilonproteobacteria</taxon>
        <taxon>Campylobacterales</taxon>
        <taxon>Arcobacteraceae</taxon>
        <taxon>Arcobacter</taxon>
    </lineage>
</organism>
<dbReference type="SUPFAM" id="SSF47384">
    <property type="entry name" value="Homodimeric domain of signal transducing histidine kinase"/>
    <property type="match status" value="1"/>
</dbReference>
<evidence type="ECO:0000256" key="3">
    <source>
        <dbReference type="ARBA" id="ARBA00022553"/>
    </source>
</evidence>
<evidence type="ECO:0000256" key="10">
    <source>
        <dbReference type="SAM" id="Phobius"/>
    </source>
</evidence>
<comment type="caution">
    <text evidence="12">The sequence shown here is derived from an EMBL/GenBank/DDBJ whole genome shotgun (WGS) entry which is preliminary data.</text>
</comment>
<dbReference type="Proteomes" id="UP000251135">
    <property type="component" value="Unassembled WGS sequence"/>
</dbReference>
<keyword evidence="9" id="KW-0175">Coiled coil</keyword>
<keyword evidence="8" id="KW-0902">Two-component regulatory system</keyword>
<reference evidence="12 13" key="1">
    <citation type="submission" date="2017-02" db="EMBL/GenBank/DDBJ databases">
        <title>Arcobacter caeni sp. nov, a new Arcobacter species isolated from reclaimed water.</title>
        <authorList>
            <person name="Figueras M.J."/>
            <person name="Perez-Cataluna A."/>
            <person name="Salas-Masso N."/>
        </authorList>
    </citation>
    <scope>NUCLEOTIDE SEQUENCE [LARGE SCALE GENOMIC DNA]</scope>
    <source>
        <strain evidence="12 13">RW17-10</strain>
    </source>
</reference>
<evidence type="ECO:0000313" key="13">
    <source>
        <dbReference type="Proteomes" id="UP000251135"/>
    </source>
</evidence>
<evidence type="ECO:0000256" key="7">
    <source>
        <dbReference type="ARBA" id="ARBA00022840"/>
    </source>
</evidence>
<accession>A0A363CYW6</accession>
<feature type="coiled-coil region" evidence="9">
    <location>
        <begin position="514"/>
        <end position="552"/>
    </location>
</feature>
<dbReference type="Pfam" id="PF02518">
    <property type="entry name" value="HATPase_c"/>
    <property type="match status" value="1"/>
</dbReference>
<dbReference type="GO" id="GO:0005524">
    <property type="term" value="F:ATP binding"/>
    <property type="evidence" value="ECO:0007669"/>
    <property type="project" value="UniProtKB-KW"/>
</dbReference>
<dbReference type="Gene3D" id="1.10.287.130">
    <property type="match status" value="1"/>
</dbReference>
<keyword evidence="7" id="KW-0067">ATP-binding</keyword>
<dbReference type="Pfam" id="PF00512">
    <property type="entry name" value="HisKA"/>
    <property type="match status" value="1"/>
</dbReference>
<proteinExistence type="predicted"/>
<dbReference type="PANTHER" id="PTHR43065">
    <property type="entry name" value="SENSOR HISTIDINE KINASE"/>
    <property type="match status" value="1"/>
</dbReference>
<dbReference type="AlphaFoldDB" id="A0A363CYW6"/>
<evidence type="ECO:0000256" key="9">
    <source>
        <dbReference type="SAM" id="Coils"/>
    </source>
</evidence>
<dbReference type="PROSITE" id="PS50109">
    <property type="entry name" value="HIS_KIN"/>
    <property type="match status" value="1"/>
</dbReference>
<keyword evidence="10" id="KW-0472">Membrane</keyword>
<evidence type="ECO:0000256" key="2">
    <source>
        <dbReference type="ARBA" id="ARBA00012438"/>
    </source>
</evidence>
<dbReference type="PRINTS" id="PR00344">
    <property type="entry name" value="BCTRLSENSOR"/>
</dbReference>
<dbReference type="Gene3D" id="3.30.565.10">
    <property type="entry name" value="Histidine kinase-like ATPase, C-terminal domain"/>
    <property type="match status" value="1"/>
</dbReference>
<evidence type="ECO:0000259" key="11">
    <source>
        <dbReference type="PROSITE" id="PS50109"/>
    </source>
</evidence>
<keyword evidence="3" id="KW-0597">Phosphoprotein</keyword>
<keyword evidence="5" id="KW-0547">Nucleotide-binding</keyword>
<evidence type="ECO:0000256" key="8">
    <source>
        <dbReference type="ARBA" id="ARBA00023012"/>
    </source>
</evidence>
<dbReference type="InterPro" id="IPR003661">
    <property type="entry name" value="HisK_dim/P_dom"/>
</dbReference>
<dbReference type="InterPro" id="IPR036097">
    <property type="entry name" value="HisK_dim/P_sf"/>
</dbReference>
<dbReference type="InterPro" id="IPR001638">
    <property type="entry name" value="Solute-binding_3/MltF_N"/>
</dbReference>
<evidence type="ECO:0000256" key="6">
    <source>
        <dbReference type="ARBA" id="ARBA00022777"/>
    </source>
</evidence>
<dbReference type="InterPro" id="IPR004358">
    <property type="entry name" value="Sig_transdc_His_kin-like_C"/>
</dbReference>
<dbReference type="RefSeq" id="WP_108558897.1">
    <property type="nucleotide sequence ID" value="NZ_MUXE01000008.1"/>
</dbReference>
<dbReference type="EMBL" id="MUXE01000008">
    <property type="protein sequence ID" value="PUE64290.1"/>
    <property type="molecule type" value="Genomic_DNA"/>
</dbReference>
<evidence type="ECO:0000256" key="1">
    <source>
        <dbReference type="ARBA" id="ARBA00000085"/>
    </source>
</evidence>
<protein>
    <recommendedName>
        <fullName evidence="2">histidine kinase</fullName>
        <ecNumber evidence="2">2.7.13.3</ecNumber>
    </recommendedName>
</protein>
<dbReference type="SMART" id="SM00062">
    <property type="entry name" value="PBPb"/>
    <property type="match status" value="2"/>
</dbReference>
<dbReference type="InterPro" id="IPR036890">
    <property type="entry name" value="HATPase_C_sf"/>
</dbReference>
<keyword evidence="6" id="KW-0418">Kinase</keyword>
<dbReference type="CDD" id="cd01007">
    <property type="entry name" value="PBP2_BvgS_HisK_like"/>
    <property type="match status" value="1"/>
</dbReference>
<feature type="transmembrane region" description="Helical" evidence="10">
    <location>
        <begin position="488"/>
        <end position="508"/>
    </location>
</feature>
<dbReference type="GO" id="GO:0000155">
    <property type="term" value="F:phosphorelay sensor kinase activity"/>
    <property type="evidence" value="ECO:0007669"/>
    <property type="project" value="InterPro"/>
</dbReference>
<comment type="catalytic activity">
    <reaction evidence="1">
        <text>ATP + protein L-histidine = ADP + protein N-phospho-L-histidine.</text>
        <dbReference type="EC" id="2.7.13.3"/>
    </reaction>
</comment>
<dbReference type="InterPro" id="IPR005467">
    <property type="entry name" value="His_kinase_dom"/>
</dbReference>
<dbReference type="EC" id="2.7.13.3" evidence="2"/>
<name>A0A363CYW6_9BACT</name>
<dbReference type="InterPro" id="IPR003594">
    <property type="entry name" value="HATPase_dom"/>
</dbReference>
<keyword evidence="4" id="KW-0808">Transferase</keyword>
<evidence type="ECO:0000313" key="12">
    <source>
        <dbReference type="EMBL" id="PUE64290.1"/>
    </source>
</evidence>
<dbReference type="CDD" id="cd00082">
    <property type="entry name" value="HisKA"/>
    <property type="match status" value="1"/>
</dbReference>
<evidence type="ECO:0000256" key="5">
    <source>
        <dbReference type="ARBA" id="ARBA00022741"/>
    </source>
</evidence>
<sequence>MKNLFFIIILFSTFLFAKETSFKISYDSNYAPFSYKQDDKAAGLLIDIWKLWAKYNNYIIEFVDGVLWDDAINLVKNKEVDYFLGTKKYSDWMFTSNTFYELKSTFFTLSKNDSNIITKPLLTIGLIGGNYQDLISQNYPNAIIKVYKDYDKLIEGLENQELDLIYEDKLAVEFYTLRNNLFHLIKPLDDLTLKNSVQAITYNQEKADLFDIGFSKIPTNELLELEEKWIINEKERYYSSFKQQLNLTQEEKDFLLKNLIKVSVSNSWEPFTFKSKNNKAIGISAEYWELITKKLGLQYKNVFSETFKEQINSIKTKENDLIYSIGETSNRKDYSIFTKEYAKFPISIVTKKDENFIENISMLKNKKIAVGDNFTAHNIIKNNYPDIQLTLVNSIKEGLELVSKNEVYAFVDIQPVLFYNIAKYGFDDLKVSGNTGLNFSMKFMIRDDYAILESILNKAISSISINELNEIITKWNNVQFQTSFNYELFIQIFAVIFIIILAFIHRTITLKNLNKSLSNKVEEKTKTLNEMNKNLENLVEKKTKELIQKENILNQQSKMAAMGEMIENIAHQWRQPLSLISTAATGAKLRKDFENLSDVDFYEAMDIINNSAQHLSNTIDDFRNFFSNEKEASFFDINIPIEKVLYLVSSKLKNRNIEIVKNTQEIIILGLVNEFIQVLLNIINNSVDALEDSDCKNKFIFIDIYKEQNKLILKIKDNAGGIKEEVINRVFEPYFTTKHKNQGTGIGLYMSNEIIKKHMNGDISVSNKEYLYQNTNYNGAEFKIELPLSSQIIK</sequence>
<dbReference type="SUPFAM" id="SSF55874">
    <property type="entry name" value="ATPase domain of HSP90 chaperone/DNA topoisomerase II/histidine kinase"/>
    <property type="match status" value="1"/>
</dbReference>
<keyword evidence="13" id="KW-1185">Reference proteome</keyword>
<dbReference type="SMART" id="SM00388">
    <property type="entry name" value="HisKA"/>
    <property type="match status" value="1"/>
</dbReference>
<evidence type="ECO:0000256" key="4">
    <source>
        <dbReference type="ARBA" id="ARBA00022679"/>
    </source>
</evidence>
<dbReference type="Pfam" id="PF00497">
    <property type="entry name" value="SBP_bac_3"/>
    <property type="match status" value="2"/>
</dbReference>
<dbReference type="SUPFAM" id="SSF53850">
    <property type="entry name" value="Periplasmic binding protein-like II"/>
    <property type="match status" value="2"/>
</dbReference>
<gene>
    <name evidence="12" type="ORF">B0174_06595</name>
</gene>